<evidence type="ECO:0000313" key="2">
    <source>
        <dbReference type="EMBL" id="GBN15002.1"/>
    </source>
</evidence>
<protein>
    <submittedName>
        <fullName evidence="2">Zinc finger BED domain-containing protein 5</fullName>
    </submittedName>
</protein>
<accession>A0A4Y2LK70</accession>
<keyword evidence="1" id="KW-0472">Membrane</keyword>
<dbReference type="PANTHER" id="PTHR45913">
    <property type="entry name" value="EPM2A-INTERACTING PROTEIN 1"/>
    <property type="match status" value="1"/>
</dbReference>
<dbReference type="EMBL" id="BGPR01005972">
    <property type="protein sequence ID" value="GBN15002.1"/>
    <property type="molecule type" value="Genomic_DNA"/>
</dbReference>
<keyword evidence="3" id="KW-1185">Reference proteome</keyword>
<evidence type="ECO:0000313" key="3">
    <source>
        <dbReference type="Proteomes" id="UP000499080"/>
    </source>
</evidence>
<feature type="transmembrane region" description="Helical" evidence="1">
    <location>
        <begin position="7"/>
        <end position="25"/>
    </location>
</feature>
<keyword evidence="1" id="KW-0812">Transmembrane</keyword>
<organism evidence="2 3">
    <name type="scientific">Araneus ventricosus</name>
    <name type="common">Orbweaver spider</name>
    <name type="synonym">Epeira ventricosa</name>
    <dbReference type="NCBI Taxonomy" id="182803"/>
    <lineage>
        <taxon>Eukaryota</taxon>
        <taxon>Metazoa</taxon>
        <taxon>Ecdysozoa</taxon>
        <taxon>Arthropoda</taxon>
        <taxon>Chelicerata</taxon>
        <taxon>Arachnida</taxon>
        <taxon>Araneae</taxon>
        <taxon>Araneomorphae</taxon>
        <taxon>Entelegynae</taxon>
        <taxon>Araneoidea</taxon>
        <taxon>Araneidae</taxon>
        <taxon>Araneus</taxon>
    </lineage>
</organism>
<dbReference type="AlphaFoldDB" id="A0A4Y2LK70"/>
<reference evidence="2 3" key="1">
    <citation type="journal article" date="2019" name="Sci. Rep.">
        <title>Orb-weaving spider Araneus ventricosus genome elucidates the spidroin gene catalogue.</title>
        <authorList>
            <person name="Kono N."/>
            <person name="Nakamura H."/>
            <person name="Ohtoshi R."/>
            <person name="Moran D.A.P."/>
            <person name="Shinohara A."/>
            <person name="Yoshida Y."/>
            <person name="Fujiwara M."/>
            <person name="Mori M."/>
            <person name="Tomita M."/>
            <person name="Arakawa K."/>
        </authorList>
    </citation>
    <scope>NUCLEOTIDE SEQUENCE [LARGE SCALE GENOMIC DNA]</scope>
</reference>
<keyword evidence="1" id="KW-1133">Transmembrane helix</keyword>
<gene>
    <name evidence="2" type="primary">ZBED5_262</name>
    <name evidence="2" type="ORF">AVEN_78231_1</name>
</gene>
<dbReference type="Proteomes" id="UP000499080">
    <property type="component" value="Unassembled WGS sequence"/>
</dbReference>
<name>A0A4Y2LK70_ARAVE</name>
<sequence>MDESTDVAGLAILMVIVSYLYLVSFHEDLLLCKPLSTITTGSEIFKLLDEFFEENSILLDNCVDVCTDGAKAMTGFGERLKSDIPADILNKFEVDLLPLIDTFDSYFPKRWHENVWVVEPYSISKKPSPLTSQEYEFLLDLTSDTAITSKFKTEKSTSDFWYKLKDEFKILSDKAKLILLPFSTTYLVETGFSSYTATKTNYKSRLNAEQDIQLQLSEVQPYNLIVRIKTTSSFSLNFCFTKPSKNL</sequence>
<proteinExistence type="predicted"/>
<evidence type="ECO:0000256" key="1">
    <source>
        <dbReference type="SAM" id="Phobius"/>
    </source>
</evidence>
<dbReference type="OrthoDB" id="6431883at2759"/>
<comment type="caution">
    <text evidence="2">The sequence shown here is derived from an EMBL/GenBank/DDBJ whole genome shotgun (WGS) entry which is preliminary data.</text>
</comment>
<dbReference type="PANTHER" id="PTHR45913:SF19">
    <property type="entry name" value="LOW QUALITY PROTEIN: ZINC FINGER BED DOMAIN-CONTAINING PROTEIN 5-LIKE"/>
    <property type="match status" value="1"/>
</dbReference>